<dbReference type="Pfam" id="PF01569">
    <property type="entry name" value="PAP2"/>
    <property type="match status" value="1"/>
</dbReference>
<comment type="caution">
    <text evidence="3">The sequence shown here is derived from an EMBL/GenBank/DDBJ whole genome shotgun (WGS) entry which is preliminary data.</text>
</comment>
<organism evidence="3">
    <name type="scientific">termite gut metagenome</name>
    <dbReference type="NCBI Taxonomy" id="433724"/>
    <lineage>
        <taxon>unclassified sequences</taxon>
        <taxon>metagenomes</taxon>
        <taxon>organismal metagenomes</taxon>
    </lineage>
</organism>
<feature type="transmembrane region" description="Helical" evidence="1">
    <location>
        <begin position="260"/>
        <end position="281"/>
    </location>
</feature>
<dbReference type="Gene3D" id="1.20.144.10">
    <property type="entry name" value="Phosphatidic acid phosphatase type 2/haloperoxidase"/>
    <property type="match status" value="1"/>
</dbReference>
<dbReference type="CDD" id="cd03392">
    <property type="entry name" value="PAP2_like_2"/>
    <property type="match status" value="1"/>
</dbReference>
<keyword evidence="3" id="KW-0378">Hydrolase</keyword>
<dbReference type="SUPFAM" id="SSF48317">
    <property type="entry name" value="Acid phosphatase/Vanadium-dependent haloperoxidase"/>
    <property type="match status" value="1"/>
</dbReference>
<evidence type="ECO:0000313" key="3">
    <source>
        <dbReference type="EMBL" id="KAA6333573.1"/>
    </source>
</evidence>
<reference evidence="3" key="1">
    <citation type="submission" date="2019-03" db="EMBL/GenBank/DDBJ databases">
        <title>Single cell metagenomics reveals metabolic interactions within the superorganism composed of flagellate Streblomastix strix and complex community of Bacteroidetes bacteria on its surface.</title>
        <authorList>
            <person name="Treitli S.C."/>
            <person name="Kolisko M."/>
            <person name="Husnik F."/>
            <person name="Keeling P."/>
            <person name="Hampl V."/>
        </authorList>
    </citation>
    <scope>NUCLEOTIDE SEQUENCE</scope>
    <source>
        <strain evidence="3">STM</strain>
    </source>
</reference>
<evidence type="ECO:0000259" key="2">
    <source>
        <dbReference type="SMART" id="SM00014"/>
    </source>
</evidence>
<dbReference type="InterPro" id="IPR000326">
    <property type="entry name" value="PAP2/HPO"/>
</dbReference>
<feature type="transmembrane region" description="Helical" evidence="1">
    <location>
        <begin position="20"/>
        <end position="47"/>
    </location>
</feature>
<dbReference type="EMBL" id="SNRY01001097">
    <property type="protein sequence ID" value="KAA6333573.1"/>
    <property type="molecule type" value="Genomic_DNA"/>
</dbReference>
<feature type="domain" description="Phosphatidic acid phosphatase type 2/haloperoxidase" evidence="2">
    <location>
        <begin position="52"/>
        <end position="167"/>
    </location>
</feature>
<feature type="transmembrane region" description="Helical" evidence="1">
    <location>
        <begin position="177"/>
        <end position="197"/>
    </location>
</feature>
<dbReference type="AlphaFoldDB" id="A0A5J4RKD6"/>
<dbReference type="PANTHER" id="PTHR14969">
    <property type="entry name" value="SPHINGOSINE-1-PHOSPHATE PHOSPHOHYDROLASE"/>
    <property type="match status" value="1"/>
</dbReference>
<sequence>MTEIDKAISEFFLQIQNGFLTTFLSFATHFGEMVFFMYFFCCIYWLFGKHNAYRFLILFVISTAVNQIIKFLVKRPRPFIYPQYGFIPPDGIYTSGFSFPSGHSTNISFEAMFGIQIAPSRWRKVVIPVAIFMSLLVGVSRIYLFQHFFTDVLVGLMMGSVLVYAMYPLFKKWKKDITLIAIGVATVLSILTIFFDLLGYNYVIYFFLAVFIAEFLIRRFPIKNPDPTTVVKPLFRLITGSLGFLVLILPGLLLEGIAPWVMGIVLPLAGFWAIYGLAFVLPKLKFLPKQAVETTPAPPLVNTPDSAL</sequence>
<dbReference type="GO" id="GO:0050380">
    <property type="term" value="F:undecaprenyl-diphosphatase activity"/>
    <property type="evidence" value="ECO:0007669"/>
    <property type="project" value="UniProtKB-EC"/>
</dbReference>
<feature type="transmembrane region" description="Helical" evidence="1">
    <location>
        <begin position="152"/>
        <end position="170"/>
    </location>
</feature>
<keyword evidence="1" id="KW-1133">Transmembrane helix</keyword>
<gene>
    <name evidence="3" type="ORF">EZS27_018030</name>
</gene>
<feature type="transmembrane region" description="Helical" evidence="1">
    <location>
        <begin position="203"/>
        <end position="222"/>
    </location>
</feature>
<feature type="transmembrane region" description="Helical" evidence="1">
    <location>
        <begin position="125"/>
        <end position="146"/>
    </location>
</feature>
<evidence type="ECO:0000256" key="1">
    <source>
        <dbReference type="SAM" id="Phobius"/>
    </source>
</evidence>
<accession>A0A5J4RKD6</accession>
<dbReference type="EC" id="3.6.1.27" evidence="3"/>
<feature type="transmembrane region" description="Helical" evidence="1">
    <location>
        <begin position="234"/>
        <end position="254"/>
    </location>
</feature>
<dbReference type="PANTHER" id="PTHR14969:SF13">
    <property type="entry name" value="AT30094P"/>
    <property type="match status" value="1"/>
</dbReference>
<dbReference type="InterPro" id="IPR036938">
    <property type="entry name" value="PAP2/HPO_sf"/>
</dbReference>
<keyword evidence="1" id="KW-0812">Transmembrane</keyword>
<name>A0A5J4RKD6_9ZZZZ</name>
<protein>
    <submittedName>
        <fullName evidence="3">Undecaprenyl-diphosphatase BcrC</fullName>
        <ecNumber evidence="3">3.6.1.27</ecNumber>
    </submittedName>
</protein>
<keyword evidence="1" id="KW-0472">Membrane</keyword>
<proteinExistence type="predicted"/>
<dbReference type="SMART" id="SM00014">
    <property type="entry name" value="acidPPc"/>
    <property type="match status" value="1"/>
</dbReference>